<reference evidence="3" key="1">
    <citation type="journal article" date="2019" name="Int. J. Syst. Evol. Microbiol.">
        <title>The Global Catalogue of Microorganisms (GCM) 10K type strain sequencing project: providing services to taxonomists for standard genome sequencing and annotation.</title>
        <authorList>
            <consortium name="The Broad Institute Genomics Platform"/>
            <consortium name="The Broad Institute Genome Sequencing Center for Infectious Disease"/>
            <person name="Wu L."/>
            <person name="Ma J."/>
        </authorList>
    </citation>
    <scope>NUCLEOTIDE SEQUENCE [LARGE SCALE GENOMIC DNA]</scope>
    <source>
        <strain evidence="3">NBRC 108723</strain>
    </source>
</reference>
<protein>
    <recommendedName>
        <fullName evidence="1">Methyltransferase type 12 domain-containing protein</fullName>
    </recommendedName>
</protein>
<evidence type="ECO:0000259" key="1">
    <source>
        <dbReference type="Pfam" id="PF08242"/>
    </source>
</evidence>
<dbReference type="Proteomes" id="UP001157138">
    <property type="component" value="Unassembled WGS sequence"/>
</dbReference>
<accession>A0ABQ6F513</accession>
<dbReference type="InterPro" id="IPR013217">
    <property type="entry name" value="Methyltransf_12"/>
</dbReference>
<proteinExistence type="predicted"/>
<name>A0ABQ6F513_9VIBR</name>
<feature type="domain" description="Methyltransferase type 12" evidence="1">
    <location>
        <begin position="83"/>
        <end position="181"/>
    </location>
</feature>
<dbReference type="Pfam" id="PF08242">
    <property type="entry name" value="Methyltransf_12"/>
    <property type="match status" value="1"/>
</dbReference>
<organism evidence="2 3">
    <name type="scientific">Vibrio zhanjiangensis</name>
    <dbReference type="NCBI Taxonomy" id="1046128"/>
    <lineage>
        <taxon>Bacteria</taxon>
        <taxon>Pseudomonadati</taxon>
        <taxon>Pseudomonadota</taxon>
        <taxon>Gammaproteobacteria</taxon>
        <taxon>Vibrionales</taxon>
        <taxon>Vibrionaceae</taxon>
        <taxon>Vibrio</taxon>
    </lineage>
</organism>
<dbReference type="RefSeq" id="WP_284194165.1">
    <property type="nucleotide sequence ID" value="NZ_BSPW01000105.1"/>
</dbReference>
<comment type="caution">
    <text evidence="2">The sequence shown here is derived from an EMBL/GenBank/DDBJ whole genome shotgun (WGS) entry which is preliminary data.</text>
</comment>
<sequence length="592" mass="68627">MSIYTYSIQDNFSHRPGNDSIAYSDGLDIESRLYEIISKTQDRSVLSEELANNIVDWPTEYHFSRLRHCLLKHLPFHQANNILELGCGCGAITRFLGETGACIDSVEGTYQRARVAGARCSDLSNVNIFVDDLLKFESNKKYDWVLLIGVLEYAPIFSTRADAVSEYLEVAKRYLKPNGKLVVAIENKLGLKYFNSCSEDHVNQPFFGIENKYSTKTPVTFGRKELSSILENNGFSDLKFFYPFPDYKLPTVVVDDTAFSDCHLKVADLLVGAKARDYSGREFRSFNESFVWPELEKNGLVEELSNSFLVVTSADSIKNKEIAWYYNVNRLRDFTTQTTFYRSDRGLRVSKRRLLNTSISDRKQKYCHVELDEEYYLGESLQHLIEQSWHKTNDFSHAIYLYVDWFKYLVSLSQGEEIGDMLIAGDCIDLTPFNIKVKDDQFEFFDKEWIADNYVSLKWVLFRGLYWSLVKLNSSSFLEINVIDLFREISLRAGFNEYISDDFINECIDIERDFIHYTLGESVNISHKIKKIPEDLVGIEKTLSQLESDNAYLLQQNTALLQQKTVISKALEKYQLFLPIRVIRFLKRMIKQ</sequence>
<keyword evidence="3" id="KW-1185">Reference proteome</keyword>
<gene>
    <name evidence="2" type="ORF">GCM10007938_41230</name>
</gene>
<dbReference type="CDD" id="cd02440">
    <property type="entry name" value="AdoMet_MTases"/>
    <property type="match status" value="1"/>
</dbReference>
<dbReference type="Gene3D" id="3.40.50.150">
    <property type="entry name" value="Vaccinia Virus protein VP39"/>
    <property type="match status" value="1"/>
</dbReference>
<dbReference type="EMBL" id="BSPW01000105">
    <property type="protein sequence ID" value="GLT20339.1"/>
    <property type="molecule type" value="Genomic_DNA"/>
</dbReference>
<evidence type="ECO:0000313" key="2">
    <source>
        <dbReference type="EMBL" id="GLT20339.1"/>
    </source>
</evidence>
<dbReference type="InterPro" id="IPR029063">
    <property type="entry name" value="SAM-dependent_MTases_sf"/>
</dbReference>
<dbReference type="SUPFAM" id="SSF53335">
    <property type="entry name" value="S-adenosyl-L-methionine-dependent methyltransferases"/>
    <property type="match status" value="1"/>
</dbReference>
<evidence type="ECO:0000313" key="3">
    <source>
        <dbReference type="Proteomes" id="UP001157138"/>
    </source>
</evidence>